<gene>
    <name evidence="2" type="ORF">D9R08_13235</name>
</gene>
<name>A0A3L9Y6T1_9RHOB</name>
<organism evidence="2 3">
    <name type="scientific">Rhodophyticola porphyridii</name>
    <dbReference type="NCBI Taxonomy" id="1852017"/>
    <lineage>
        <taxon>Bacteria</taxon>
        <taxon>Pseudomonadati</taxon>
        <taxon>Pseudomonadota</taxon>
        <taxon>Alphaproteobacteria</taxon>
        <taxon>Rhodobacterales</taxon>
        <taxon>Roseobacteraceae</taxon>
        <taxon>Rhodophyticola</taxon>
    </lineage>
</organism>
<evidence type="ECO:0000313" key="2">
    <source>
        <dbReference type="EMBL" id="RMA41816.1"/>
    </source>
</evidence>
<proteinExistence type="predicted"/>
<accession>A0A3L9Y6T1</accession>
<comment type="caution">
    <text evidence="2">The sequence shown here is derived from an EMBL/GenBank/DDBJ whole genome shotgun (WGS) entry which is preliminary data.</text>
</comment>
<dbReference type="RefSeq" id="WP_121898530.1">
    <property type="nucleotide sequence ID" value="NZ_RCNT01000006.1"/>
</dbReference>
<keyword evidence="3" id="KW-1185">Reference proteome</keyword>
<feature type="region of interest" description="Disordered" evidence="1">
    <location>
        <begin position="76"/>
        <end position="115"/>
    </location>
</feature>
<reference evidence="2 3" key="1">
    <citation type="submission" date="2018-10" db="EMBL/GenBank/DDBJ databases">
        <authorList>
            <person name="Jung H.S."/>
            <person name="Jeon C.O."/>
        </authorList>
    </citation>
    <scope>NUCLEOTIDE SEQUENCE [LARGE SCALE GENOMIC DNA]</scope>
    <source>
        <strain evidence="2 3">MA-7-27</strain>
    </source>
</reference>
<dbReference type="AlphaFoldDB" id="A0A3L9Y6T1"/>
<dbReference type="Proteomes" id="UP000281343">
    <property type="component" value="Unassembled WGS sequence"/>
</dbReference>
<protein>
    <submittedName>
        <fullName evidence="2">Uncharacterized protein</fullName>
    </submittedName>
</protein>
<dbReference type="EMBL" id="RCNT01000006">
    <property type="protein sequence ID" value="RMA41816.1"/>
    <property type="molecule type" value="Genomic_DNA"/>
</dbReference>
<sequence>MNEMKTTTGLEGLSVQFDTASKPMILVDVEKYQAFLDGWDATQAEKEEFLQRHWNMIVGFVEMGFGVHPLQEVCGKEAESGGKTASQAFDAVCSDEPEQEEKPNGFSPQGGLEVR</sequence>
<evidence type="ECO:0000313" key="3">
    <source>
        <dbReference type="Proteomes" id="UP000281343"/>
    </source>
</evidence>
<evidence type="ECO:0000256" key="1">
    <source>
        <dbReference type="SAM" id="MobiDB-lite"/>
    </source>
</evidence>
<dbReference type="OrthoDB" id="7876422at2"/>